<evidence type="ECO:0008006" key="7">
    <source>
        <dbReference type="Google" id="ProtNLM"/>
    </source>
</evidence>
<evidence type="ECO:0000259" key="4">
    <source>
        <dbReference type="Pfam" id="PF23462"/>
    </source>
</evidence>
<feature type="transmembrane region" description="Helical" evidence="1">
    <location>
        <begin position="413"/>
        <end position="436"/>
    </location>
</feature>
<feature type="domain" description="NFP/LYK4/5 first LysM" evidence="2">
    <location>
        <begin position="213"/>
        <end position="270"/>
    </location>
</feature>
<dbReference type="PANTHER" id="PTHR45927">
    <property type="entry name" value="LYSM-DOMAIN RECEPTOR-LIKE KINASE-RELATED"/>
    <property type="match status" value="1"/>
</dbReference>
<dbReference type="InterPro" id="IPR059144">
    <property type="entry name" value="NFP_LysM3"/>
</dbReference>
<sequence length="641" mass="71417">MQSLCGPQLVCKMIRNFKLAVTAWEFFCWVAYQPGGFVHDVYTVSRMITKLREGNADLVDQLIHKIEREGIISPVSSLRLILDFYGISKNSDAALRGDLRTVQNLFGMVRQSAMGPDAYMYKVLILAYRKCGRAALAFRVFEKLGEAAAVEERTEQVNEILPSALPGHIMLMMTNSSAQHRAASANILSQVTAQSSTTASTDFSCSSDMTAPCNTYVTYRALSPEFLDLGRISDLFGVSRLSIAEASNLVSEEVPLVPDQLLLIPISCGCNGNHSFANISYQIQKSDTFYYVSTTIFENLTNYHVVEDLNPTLEPTQLDIGDKVVFPLFCKCPRAAEKENGFKFLITYVWQPGDDLLLVSSKLNVSAVDMVTQNNYRNFTDAVNLPTLIPVSELPVLSQPRPPNAGGHSKHRWILITLAAGLTPVVLLVASLLVYVNLICKKKKAFAHNISSLETADLIQMKGSLKEDNFEPKIVQDKLLPGVSGYLCKPVIYETRVIMEATMNLNESYRIGGTVYRAMIDGQVFAVKKRRKAMETKEHGEIVMLWKDIRGILEDDEENRADRLKKWMDPTLGTFYPIDGALSLAALAKACMLEKSALRPQMTEIVLNLAVLVQASSNSFERSWILEPEEINQIINPIKAR</sequence>
<keyword evidence="1" id="KW-0472">Membrane</keyword>
<feature type="domain" description="NFP third LysM" evidence="4">
    <location>
        <begin position="344"/>
        <end position="391"/>
    </location>
</feature>
<gene>
    <name evidence="5" type="ORF">RJ641_011076</name>
</gene>
<name>A0AAN8Z337_9MAGN</name>
<dbReference type="InterPro" id="IPR052611">
    <property type="entry name" value="Plant_RLK_LysM"/>
</dbReference>
<dbReference type="Pfam" id="PF23446">
    <property type="entry name" value="LysM1_NFP_LYK"/>
    <property type="match status" value="1"/>
</dbReference>
<dbReference type="EMBL" id="JBAMMX010000018">
    <property type="protein sequence ID" value="KAK6922772.1"/>
    <property type="molecule type" value="Genomic_DNA"/>
</dbReference>
<dbReference type="Pfam" id="PF23462">
    <property type="entry name" value="LysM3_NFP"/>
    <property type="match status" value="1"/>
</dbReference>
<evidence type="ECO:0000313" key="5">
    <source>
        <dbReference type="EMBL" id="KAK6922772.1"/>
    </source>
</evidence>
<proteinExistence type="predicted"/>
<dbReference type="PANTHER" id="PTHR45927:SF2">
    <property type="entry name" value="SERINE_THREONINE RECEPTOR-LIKE KINASE NFP"/>
    <property type="match status" value="1"/>
</dbReference>
<dbReference type="InterPro" id="IPR056561">
    <property type="entry name" value="NFP_LYK_LysM1"/>
</dbReference>
<feature type="domain" description="NFP second LysM" evidence="3">
    <location>
        <begin position="274"/>
        <end position="329"/>
    </location>
</feature>
<comment type="caution">
    <text evidence="5">The sequence shown here is derived from an EMBL/GenBank/DDBJ whole genome shotgun (WGS) entry which is preliminary data.</text>
</comment>
<protein>
    <recommendedName>
        <fullName evidence="7">LysM domain-containing protein</fullName>
    </recommendedName>
</protein>
<dbReference type="Pfam" id="PF23457">
    <property type="entry name" value="LysM2_NFP"/>
    <property type="match status" value="1"/>
</dbReference>
<keyword evidence="1" id="KW-1133">Transmembrane helix</keyword>
<dbReference type="InterPro" id="IPR011990">
    <property type="entry name" value="TPR-like_helical_dom_sf"/>
</dbReference>
<evidence type="ECO:0000259" key="3">
    <source>
        <dbReference type="Pfam" id="PF23457"/>
    </source>
</evidence>
<dbReference type="InterPro" id="IPR059143">
    <property type="entry name" value="NFP_LysM2"/>
</dbReference>
<evidence type="ECO:0000259" key="2">
    <source>
        <dbReference type="Pfam" id="PF23446"/>
    </source>
</evidence>
<keyword evidence="1" id="KW-0812">Transmembrane</keyword>
<organism evidence="5 6">
    <name type="scientific">Dillenia turbinata</name>
    <dbReference type="NCBI Taxonomy" id="194707"/>
    <lineage>
        <taxon>Eukaryota</taxon>
        <taxon>Viridiplantae</taxon>
        <taxon>Streptophyta</taxon>
        <taxon>Embryophyta</taxon>
        <taxon>Tracheophyta</taxon>
        <taxon>Spermatophyta</taxon>
        <taxon>Magnoliopsida</taxon>
        <taxon>eudicotyledons</taxon>
        <taxon>Gunneridae</taxon>
        <taxon>Pentapetalae</taxon>
        <taxon>Dilleniales</taxon>
        <taxon>Dilleniaceae</taxon>
        <taxon>Dillenia</taxon>
    </lineage>
</organism>
<accession>A0AAN8Z337</accession>
<evidence type="ECO:0000256" key="1">
    <source>
        <dbReference type="SAM" id="Phobius"/>
    </source>
</evidence>
<dbReference type="AlphaFoldDB" id="A0AAN8Z337"/>
<keyword evidence="6" id="KW-1185">Reference proteome</keyword>
<dbReference type="Gene3D" id="1.25.40.10">
    <property type="entry name" value="Tetratricopeptide repeat domain"/>
    <property type="match status" value="1"/>
</dbReference>
<evidence type="ECO:0000313" key="6">
    <source>
        <dbReference type="Proteomes" id="UP001370490"/>
    </source>
</evidence>
<reference evidence="5 6" key="1">
    <citation type="submission" date="2023-12" db="EMBL/GenBank/DDBJ databases">
        <title>A high-quality genome assembly for Dillenia turbinata (Dilleniales).</title>
        <authorList>
            <person name="Chanderbali A."/>
        </authorList>
    </citation>
    <scope>NUCLEOTIDE SEQUENCE [LARGE SCALE GENOMIC DNA]</scope>
    <source>
        <strain evidence="5">LSX21</strain>
        <tissue evidence="5">Leaf</tissue>
    </source>
</reference>
<dbReference type="Proteomes" id="UP001370490">
    <property type="component" value="Unassembled WGS sequence"/>
</dbReference>